<comment type="caution">
    <text evidence="1">The sequence shown here is derived from an EMBL/GenBank/DDBJ whole genome shotgun (WGS) entry which is preliminary data.</text>
</comment>
<name>A0ABN1TLU1_9ACTN</name>
<keyword evidence="2" id="KW-1185">Reference proteome</keyword>
<dbReference type="RefSeq" id="WP_344625115.1">
    <property type="nucleotide sequence ID" value="NZ_BAAALD010000039.1"/>
</dbReference>
<dbReference type="EMBL" id="BAAALD010000039">
    <property type="protein sequence ID" value="GAA1093142.1"/>
    <property type="molecule type" value="Genomic_DNA"/>
</dbReference>
<organism evidence="1 2">
    <name type="scientific">Kitasatospora arboriphila</name>
    <dbReference type="NCBI Taxonomy" id="258052"/>
    <lineage>
        <taxon>Bacteria</taxon>
        <taxon>Bacillati</taxon>
        <taxon>Actinomycetota</taxon>
        <taxon>Actinomycetes</taxon>
        <taxon>Kitasatosporales</taxon>
        <taxon>Streptomycetaceae</taxon>
        <taxon>Kitasatospora</taxon>
    </lineage>
</organism>
<proteinExistence type="predicted"/>
<reference evidence="1 2" key="1">
    <citation type="journal article" date="2019" name="Int. J. Syst. Evol. Microbiol.">
        <title>The Global Catalogue of Microorganisms (GCM) 10K type strain sequencing project: providing services to taxonomists for standard genome sequencing and annotation.</title>
        <authorList>
            <consortium name="The Broad Institute Genomics Platform"/>
            <consortium name="The Broad Institute Genome Sequencing Center for Infectious Disease"/>
            <person name="Wu L."/>
            <person name="Ma J."/>
        </authorList>
    </citation>
    <scope>NUCLEOTIDE SEQUENCE [LARGE SCALE GENOMIC DNA]</scope>
    <source>
        <strain evidence="1 2">JCM 13002</strain>
    </source>
</reference>
<sequence>MHATLSAPQLSPASAPLSGTARAVALYASDMPDHSRFSAAGEAQTEAWIAQGIERLGLEQVQADGEFLRSFHLSLMRLEDGTADHRAFRRRFPSKRRISSAEDMAAMLIWVQSERADAQRAKAVPFPYAVRSSEELAAEGWMAA</sequence>
<protein>
    <submittedName>
        <fullName evidence="1">Uncharacterized protein</fullName>
    </submittedName>
</protein>
<accession>A0ABN1TLU1</accession>
<evidence type="ECO:0000313" key="1">
    <source>
        <dbReference type="EMBL" id="GAA1093142.1"/>
    </source>
</evidence>
<evidence type="ECO:0000313" key="2">
    <source>
        <dbReference type="Proteomes" id="UP001499987"/>
    </source>
</evidence>
<gene>
    <name evidence="1" type="ORF">GCM10009663_41040</name>
</gene>
<dbReference type="Proteomes" id="UP001499987">
    <property type="component" value="Unassembled WGS sequence"/>
</dbReference>